<feature type="repeat" description="TPR" evidence="4">
    <location>
        <begin position="145"/>
        <end position="178"/>
    </location>
</feature>
<evidence type="ECO:0000259" key="7">
    <source>
        <dbReference type="PROSITE" id="PS50109"/>
    </source>
</evidence>
<dbReference type="Gene3D" id="3.30.565.10">
    <property type="entry name" value="Histidine kinase-like ATPase, C-terminal domain"/>
    <property type="match status" value="1"/>
</dbReference>
<dbReference type="InterPro" id="IPR003594">
    <property type="entry name" value="HATPase_dom"/>
</dbReference>
<dbReference type="RefSeq" id="WP_151107778.1">
    <property type="nucleotide sequence ID" value="NZ_WAEM01000005.1"/>
</dbReference>
<keyword evidence="5" id="KW-1133">Transmembrane helix</keyword>
<accession>A0A7J5AD87</accession>
<dbReference type="PROSITE" id="PS50109">
    <property type="entry name" value="HIS_KIN"/>
    <property type="match status" value="1"/>
</dbReference>
<dbReference type="AlphaFoldDB" id="A0A7J5AD87"/>
<dbReference type="PANTHER" id="PTHR24421">
    <property type="entry name" value="NITRATE/NITRITE SENSOR PROTEIN NARX-RELATED"/>
    <property type="match status" value="1"/>
</dbReference>
<dbReference type="Pfam" id="PF07730">
    <property type="entry name" value="HisKA_3"/>
    <property type="match status" value="1"/>
</dbReference>
<dbReference type="Pfam" id="PF13424">
    <property type="entry name" value="TPR_12"/>
    <property type="match status" value="2"/>
</dbReference>
<dbReference type="GO" id="GO:0016020">
    <property type="term" value="C:membrane"/>
    <property type="evidence" value="ECO:0007669"/>
    <property type="project" value="InterPro"/>
</dbReference>
<evidence type="ECO:0000256" key="4">
    <source>
        <dbReference type="PROSITE-ProRule" id="PRU00339"/>
    </source>
</evidence>
<comment type="caution">
    <text evidence="8">The sequence shown here is derived from an EMBL/GenBank/DDBJ whole genome shotgun (WGS) entry which is preliminary data.</text>
</comment>
<feature type="transmembrane region" description="Helical" evidence="5">
    <location>
        <begin position="349"/>
        <end position="368"/>
    </location>
</feature>
<keyword evidence="2" id="KW-0418">Kinase</keyword>
<dbReference type="CDD" id="cd16917">
    <property type="entry name" value="HATPase_UhpB-NarQ-NarX-like"/>
    <property type="match status" value="1"/>
</dbReference>
<dbReference type="PANTHER" id="PTHR24421:SF55">
    <property type="entry name" value="SENSOR HISTIDINE KINASE YDFH"/>
    <property type="match status" value="1"/>
</dbReference>
<sequence length="593" mass="68475">MKKNYIFLLLILNTFFVFSQIKTAAENFLNQGETLYSKGNYQEAILKFNKCVPIFIKSGNNQLLGKAYNNIGRTLSQMGNSEEALKNYFLSMAISKQRKDTLSTAKTYKNIGTLYEEQNDFLNAMQYYDTSFELAKKSKNFLLMADCQNNMGVVYEQEAKYQKALKMYSNALEIYKSKGDEQKISMVLNNLAIVQKYLKNYPEAIKNYEAALILSEKLGDKFMVAANQNNLGNVYALTGNYTKSLELCKLANENAKAIDAKEVIIESYDGISTAFEKLNQFNDAIKYRKLYELEKDNFINIERSGQLAEMQVKYETQKKVDEIKLLSQESKIRLLKIRDQEFQIERNNYLILAFLVLLTSIFIVWYFWKSKQKLRIKLIEERIIQKTEEHERLRIAKDIHDDLGSGLTKINFLSEIILQKTEHLPEIRINSEAVKETAKKMIENMRDLIWALNPDNTTIANLLARMREYSTDYLEDYPIEIQNYFQESLPKTAITKEAHRELFMVVKESFNNVAKHSKATKVSFSAKIELDYLKLSIKDNGVGFNVETDKKGNGLRNMQSRLESIGGIFTIISNHANGTEINVAVPLQKIIKK</sequence>
<keyword evidence="5" id="KW-0472">Membrane</keyword>
<gene>
    <name evidence="8" type="ORF">F6464_10575</name>
</gene>
<feature type="chain" id="PRO_5029818484" evidence="6">
    <location>
        <begin position="20"/>
        <end position="593"/>
    </location>
</feature>
<evidence type="ECO:0000256" key="5">
    <source>
        <dbReference type="SAM" id="Phobius"/>
    </source>
</evidence>
<dbReference type="InterPro" id="IPR019734">
    <property type="entry name" value="TPR_rpt"/>
</dbReference>
<dbReference type="SUPFAM" id="SSF48452">
    <property type="entry name" value="TPR-like"/>
    <property type="match status" value="2"/>
</dbReference>
<dbReference type="PROSITE" id="PS50005">
    <property type="entry name" value="TPR"/>
    <property type="match status" value="2"/>
</dbReference>
<dbReference type="SMART" id="SM00028">
    <property type="entry name" value="TPR"/>
    <property type="match status" value="7"/>
</dbReference>
<dbReference type="GO" id="GO:0046983">
    <property type="term" value="F:protein dimerization activity"/>
    <property type="evidence" value="ECO:0007669"/>
    <property type="project" value="InterPro"/>
</dbReference>
<dbReference type="Gene3D" id="1.25.40.10">
    <property type="entry name" value="Tetratricopeptide repeat domain"/>
    <property type="match status" value="2"/>
</dbReference>
<dbReference type="InterPro" id="IPR050482">
    <property type="entry name" value="Sensor_HK_TwoCompSys"/>
</dbReference>
<dbReference type="EMBL" id="WAEM01000005">
    <property type="protein sequence ID" value="KAB1155551.1"/>
    <property type="molecule type" value="Genomic_DNA"/>
</dbReference>
<name>A0A7J5AD87_9FLAO</name>
<keyword evidence="1" id="KW-0808">Transferase</keyword>
<proteinExistence type="predicted"/>
<dbReference type="Pfam" id="PF02518">
    <property type="entry name" value="HATPase_c"/>
    <property type="match status" value="1"/>
</dbReference>
<dbReference type="GO" id="GO:0000155">
    <property type="term" value="F:phosphorelay sensor kinase activity"/>
    <property type="evidence" value="ECO:0007669"/>
    <property type="project" value="InterPro"/>
</dbReference>
<evidence type="ECO:0000256" key="2">
    <source>
        <dbReference type="ARBA" id="ARBA00022777"/>
    </source>
</evidence>
<evidence type="ECO:0000313" key="9">
    <source>
        <dbReference type="Proteomes" id="UP000490922"/>
    </source>
</evidence>
<dbReference type="InterPro" id="IPR005467">
    <property type="entry name" value="His_kinase_dom"/>
</dbReference>
<protein>
    <submittedName>
        <fullName evidence="8">Tetratricopeptide repeat protein</fullName>
    </submittedName>
</protein>
<feature type="repeat" description="TPR" evidence="4">
    <location>
        <begin position="105"/>
        <end position="138"/>
    </location>
</feature>
<dbReference type="InterPro" id="IPR036890">
    <property type="entry name" value="HATPase_C_sf"/>
</dbReference>
<keyword evidence="3" id="KW-0902">Two-component regulatory system</keyword>
<keyword evidence="4" id="KW-0802">TPR repeat</keyword>
<feature type="domain" description="Histidine kinase" evidence="7">
    <location>
        <begin position="398"/>
        <end position="589"/>
    </location>
</feature>
<keyword evidence="9" id="KW-1185">Reference proteome</keyword>
<dbReference type="SUPFAM" id="SSF55874">
    <property type="entry name" value="ATPase domain of HSP90 chaperone/DNA topoisomerase II/histidine kinase"/>
    <property type="match status" value="1"/>
</dbReference>
<organism evidence="8 9">
    <name type="scientific">Flavobacterium luteum</name>
    <dbReference type="NCBI Taxonomy" id="2026654"/>
    <lineage>
        <taxon>Bacteria</taxon>
        <taxon>Pseudomonadati</taxon>
        <taxon>Bacteroidota</taxon>
        <taxon>Flavobacteriia</taxon>
        <taxon>Flavobacteriales</taxon>
        <taxon>Flavobacteriaceae</taxon>
        <taxon>Flavobacterium</taxon>
    </lineage>
</organism>
<reference evidence="8 9" key="1">
    <citation type="submission" date="2019-09" db="EMBL/GenBank/DDBJ databases">
        <title>Flavobacterium sp. nov., isolated from glacier ice.</title>
        <authorList>
            <person name="Liu Q."/>
        </authorList>
    </citation>
    <scope>NUCLEOTIDE SEQUENCE [LARGE SCALE GENOMIC DNA]</scope>
    <source>
        <strain evidence="8 9">NBRC 112527</strain>
    </source>
</reference>
<evidence type="ECO:0000256" key="1">
    <source>
        <dbReference type="ARBA" id="ARBA00022679"/>
    </source>
</evidence>
<dbReference type="OrthoDB" id="9778366at2"/>
<dbReference type="Proteomes" id="UP000490922">
    <property type="component" value="Unassembled WGS sequence"/>
</dbReference>
<dbReference type="Gene3D" id="1.20.5.1930">
    <property type="match status" value="1"/>
</dbReference>
<evidence type="ECO:0000256" key="6">
    <source>
        <dbReference type="SAM" id="SignalP"/>
    </source>
</evidence>
<dbReference type="InterPro" id="IPR011990">
    <property type="entry name" value="TPR-like_helical_dom_sf"/>
</dbReference>
<dbReference type="InterPro" id="IPR011712">
    <property type="entry name" value="Sig_transdc_His_kin_sub3_dim/P"/>
</dbReference>
<evidence type="ECO:0000256" key="3">
    <source>
        <dbReference type="ARBA" id="ARBA00023012"/>
    </source>
</evidence>
<keyword evidence="5" id="KW-0812">Transmembrane</keyword>
<feature type="signal peptide" evidence="6">
    <location>
        <begin position="1"/>
        <end position="19"/>
    </location>
</feature>
<keyword evidence="6" id="KW-0732">Signal</keyword>
<evidence type="ECO:0000313" key="8">
    <source>
        <dbReference type="EMBL" id="KAB1155551.1"/>
    </source>
</evidence>